<protein>
    <recommendedName>
        <fullName evidence="5">Mitochondrial inner membrane protein</fullName>
    </recommendedName>
</protein>
<feature type="coiled-coil region" evidence="1">
    <location>
        <begin position="267"/>
        <end position="326"/>
    </location>
</feature>
<feature type="compositionally biased region" description="Acidic residues" evidence="2">
    <location>
        <begin position="83"/>
        <end position="102"/>
    </location>
</feature>
<accession>A0ABP9LER9</accession>
<evidence type="ECO:0000313" key="4">
    <source>
        <dbReference type="Proteomes" id="UP001499910"/>
    </source>
</evidence>
<keyword evidence="4" id="KW-1185">Reference proteome</keyword>
<feature type="compositionally biased region" description="Low complexity" evidence="2">
    <location>
        <begin position="125"/>
        <end position="139"/>
    </location>
</feature>
<evidence type="ECO:0000256" key="1">
    <source>
        <dbReference type="SAM" id="Coils"/>
    </source>
</evidence>
<keyword evidence="1" id="KW-0175">Coiled coil</keyword>
<dbReference type="RefSeq" id="WP_259553914.1">
    <property type="nucleotide sequence ID" value="NZ_BAABHW010000002.1"/>
</dbReference>
<reference evidence="4" key="1">
    <citation type="journal article" date="2019" name="Int. J. Syst. Evol. Microbiol.">
        <title>The Global Catalogue of Microorganisms (GCM) 10K type strain sequencing project: providing services to taxonomists for standard genome sequencing and annotation.</title>
        <authorList>
            <consortium name="The Broad Institute Genomics Platform"/>
            <consortium name="The Broad Institute Genome Sequencing Center for Infectious Disease"/>
            <person name="Wu L."/>
            <person name="Ma J."/>
        </authorList>
    </citation>
    <scope>NUCLEOTIDE SEQUENCE [LARGE SCALE GENOMIC DNA]</scope>
    <source>
        <strain evidence="4">JCM 18015</strain>
    </source>
</reference>
<evidence type="ECO:0000256" key="2">
    <source>
        <dbReference type="SAM" id="MobiDB-lite"/>
    </source>
</evidence>
<sequence>MTDGTAGQDSVTLAPQEGETLTPGEDSTAIEDAEIVASEAAQTPEAETVDPDSTASEAETLAPEGETPEAETPDAETVTAEGDTPETDETDNTASEGDDTLDAESVAGADFVTDAETAEGRTAEDTVAGEAETTVEETTPPAPAPATVVERRGPGFVPLVIGGIVAAGIGYGASYMGLLPTSGGDEATSQLETLIAQQSEALTALQAQVGDLASASAPEVDLSPVTEQIGALGTRLDETATALENIATRVTTLEERPIFSGDVENDVAAAAAAVTQLEEQLRAQEEEAARIEAERAAAEEAAAQAEAEAQAAIAEAEAQAQAVLATAEAESALGLIRNAIATGDPYAEAIDTIAAATEVPEALAANAETGVPTVEELQDSFPSAARAALPVALRETAGEGTMERVTAFLQGQVGGRSIEPREGNDPDAVLSRAQAAVDRAEFGTALEEIAALPEGAQAEMSGWVAEAETRAAVDAALVTVADALAGSN</sequence>
<dbReference type="Proteomes" id="UP001499910">
    <property type="component" value="Unassembled WGS sequence"/>
</dbReference>
<gene>
    <name evidence="3" type="ORF">GCM10023209_22180</name>
</gene>
<name>A0ABP9LER9_9RHOB</name>
<feature type="compositionally biased region" description="Polar residues" evidence="2">
    <location>
        <begin position="1"/>
        <end position="13"/>
    </location>
</feature>
<organism evidence="3 4">
    <name type="scientific">[Roseibacterium] beibuensis</name>
    <dbReference type="NCBI Taxonomy" id="1193142"/>
    <lineage>
        <taxon>Bacteria</taxon>
        <taxon>Pseudomonadati</taxon>
        <taxon>Pseudomonadota</taxon>
        <taxon>Alphaproteobacteria</taxon>
        <taxon>Rhodobacterales</taxon>
        <taxon>Roseobacteraceae</taxon>
        <taxon>Roseicyclus</taxon>
    </lineage>
</organism>
<evidence type="ECO:0000313" key="3">
    <source>
        <dbReference type="EMBL" id="GAA5074749.1"/>
    </source>
</evidence>
<evidence type="ECO:0008006" key="5">
    <source>
        <dbReference type="Google" id="ProtNLM"/>
    </source>
</evidence>
<feature type="region of interest" description="Disordered" evidence="2">
    <location>
        <begin position="1"/>
        <end position="149"/>
    </location>
</feature>
<proteinExistence type="predicted"/>
<comment type="caution">
    <text evidence="3">The sequence shown here is derived from an EMBL/GenBank/DDBJ whole genome shotgun (WGS) entry which is preliminary data.</text>
</comment>
<dbReference type="EMBL" id="BAABHW010000002">
    <property type="protein sequence ID" value="GAA5074749.1"/>
    <property type="molecule type" value="Genomic_DNA"/>
</dbReference>